<protein>
    <submittedName>
        <fullName evidence="5">Putative chromosome-partitioning protein ParB</fullName>
    </submittedName>
</protein>
<dbReference type="KEGG" id="cher:DK880_00602"/>
<comment type="similarity">
    <text evidence="1">Belongs to the ParB family.</text>
</comment>
<evidence type="ECO:0000259" key="4">
    <source>
        <dbReference type="SMART" id="SM00470"/>
    </source>
</evidence>
<evidence type="ECO:0000256" key="2">
    <source>
        <dbReference type="ARBA" id="ARBA00022829"/>
    </source>
</evidence>
<dbReference type="FunFam" id="1.10.10.2830:FF:000001">
    <property type="entry name" value="Chromosome partitioning protein ParB"/>
    <property type="match status" value="1"/>
</dbReference>
<dbReference type="GO" id="GO:0005694">
    <property type="term" value="C:chromosome"/>
    <property type="evidence" value="ECO:0007669"/>
    <property type="project" value="TreeGrafter"/>
</dbReference>
<dbReference type="FunFam" id="3.90.1530.30:FF:000001">
    <property type="entry name" value="Chromosome partitioning protein ParB"/>
    <property type="match status" value="1"/>
</dbReference>
<dbReference type="NCBIfam" id="TIGR00180">
    <property type="entry name" value="parB_part"/>
    <property type="match status" value="1"/>
</dbReference>
<proteinExistence type="inferred from homology"/>
<dbReference type="GO" id="GO:0045881">
    <property type="term" value="P:positive regulation of sporulation resulting in formation of a cellular spore"/>
    <property type="evidence" value="ECO:0007669"/>
    <property type="project" value="TreeGrafter"/>
</dbReference>
<keyword evidence="6" id="KW-1185">Reference proteome</keyword>
<dbReference type="AlphaFoldDB" id="A0A2Z3L8I8"/>
<dbReference type="Pfam" id="PF17762">
    <property type="entry name" value="HTH_ParB"/>
    <property type="match status" value="1"/>
</dbReference>
<evidence type="ECO:0000256" key="3">
    <source>
        <dbReference type="ARBA" id="ARBA00023125"/>
    </source>
</evidence>
<keyword evidence="3" id="KW-0238">DNA-binding</keyword>
<dbReference type="InterPro" id="IPR050336">
    <property type="entry name" value="Chromosome_partition/occlusion"/>
</dbReference>
<feature type="domain" description="ParB-like N-terminal" evidence="4">
    <location>
        <begin position="38"/>
        <end position="128"/>
    </location>
</feature>
<gene>
    <name evidence="5" type="primary">parB</name>
    <name evidence="5" type="ORF">DK880_00602</name>
</gene>
<dbReference type="SUPFAM" id="SSF110849">
    <property type="entry name" value="ParB/Sulfiredoxin"/>
    <property type="match status" value="1"/>
</dbReference>
<dbReference type="Proteomes" id="UP000245872">
    <property type="component" value="Chromosome"/>
</dbReference>
<dbReference type="InterPro" id="IPR057240">
    <property type="entry name" value="ParB_dimer_C"/>
</dbReference>
<dbReference type="CDD" id="cd16393">
    <property type="entry name" value="SPO0J_N"/>
    <property type="match status" value="1"/>
</dbReference>
<evidence type="ECO:0000313" key="5">
    <source>
        <dbReference type="EMBL" id="AWN81918.1"/>
    </source>
</evidence>
<dbReference type="GO" id="GO:0007059">
    <property type="term" value="P:chromosome segregation"/>
    <property type="evidence" value="ECO:0007669"/>
    <property type="project" value="UniProtKB-KW"/>
</dbReference>
<dbReference type="InterPro" id="IPR041468">
    <property type="entry name" value="HTH_ParB/Spo0J"/>
</dbReference>
<dbReference type="GO" id="GO:0003677">
    <property type="term" value="F:DNA binding"/>
    <property type="evidence" value="ECO:0007669"/>
    <property type="project" value="UniProtKB-KW"/>
</dbReference>
<dbReference type="InterPro" id="IPR004437">
    <property type="entry name" value="ParB/RepB/Spo0J"/>
</dbReference>
<dbReference type="SUPFAM" id="SSF109709">
    <property type="entry name" value="KorB DNA-binding domain-like"/>
    <property type="match status" value="1"/>
</dbReference>
<dbReference type="Gene3D" id="1.10.10.2830">
    <property type="match status" value="1"/>
</dbReference>
<dbReference type="InterPro" id="IPR003115">
    <property type="entry name" value="ParB_N"/>
</dbReference>
<sequence length="301" mass="33471">MQSTTKGPPRNVLGRGLGALLEDSITQTIAASTENLFRIIKIAAITVNPCQPRKDFNERLLQELAASIQLHGIIQPLTVRKEHADTYQLIAGERRLRAAQLAGLTEVPAYIRTTDDQHMLELALIENIQRASLNAIEIALSYQRLLAECKLTQDALAERVGKDRTTVNNYLRLLKLPPAIQAALRDQKIAMGHARALINLPNEAAQVSLLKRIVEAVLSVREVEKIVQNAAVDKQLKNLMPKVEFNPDFKSKILITTQQLTHRLHTKVKIKAGAQSWGEIKIVFNSEAELDRIIAAIAPTM</sequence>
<keyword evidence="2" id="KW-0159">Chromosome partition</keyword>
<dbReference type="RefSeq" id="WP_109997328.1">
    <property type="nucleotide sequence ID" value="NZ_CP029619.1"/>
</dbReference>
<name>A0A2Z3L8I8_9BACT</name>
<dbReference type="EMBL" id="CP029619">
    <property type="protein sequence ID" value="AWN81918.1"/>
    <property type="molecule type" value="Genomic_DNA"/>
</dbReference>
<evidence type="ECO:0000256" key="1">
    <source>
        <dbReference type="ARBA" id="ARBA00006295"/>
    </source>
</evidence>
<dbReference type="PANTHER" id="PTHR33375">
    <property type="entry name" value="CHROMOSOME-PARTITIONING PROTEIN PARB-RELATED"/>
    <property type="match status" value="1"/>
</dbReference>
<evidence type="ECO:0000313" key="6">
    <source>
        <dbReference type="Proteomes" id="UP000245872"/>
    </source>
</evidence>
<dbReference type="InterPro" id="IPR036086">
    <property type="entry name" value="ParB/Sulfiredoxin_sf"/>
</dbReference>
<dbReference type="Pfam" id="PF02195">
    <property type="entry name" value="ParB_N"/>
    <property type="match status" value="1"/>
</dbReference>
<accession>A0A2Z3L8I8</accession>
<dbReference type="SMART" id="SM00470">
    <property type="entry name" value="ParB"/>
    <property type="match status" value="1"/>
</dbReference>
<organism evidence="5 6">
    <name type="scientific">Candidatus Cardinium hertigii</name>
    <dbReference type="NCBI Taxonomy" id="247481"/>
    <lineage>
        <taxon>Bacteria</taxon>
        <taxon>Pseudomonadati</taxon>
        <taxon>Bacteroidota</taxon>
        <taxon>Cytophagia</taxon>
        <taxon>Cytophagales</taxon>
        <taxon>Amoebophilaceae</taxon>
        <taxon>Candidatus Cardinium</taxon>
    </lineage>
</organism>
<dbReference type="OrthoDB" id="9802051at2"/>
<dbReference type="Pfam" id="PF23552">
    <property type="entry name" value="ParB_C"/>
    <property type="match status" value="1"/>
</dbReference>
<dbReference type="Gene3D" id="3.90.1530.30">
    <property type="match status" value="1"/>
</dbReference>
<reference evidence="5 6" key="1">
    <citation type="submission" date="2018-05" db="EMBL/GenBank/DDBJ databases">
        <title>Candidatus Cardinium hertigii Genome Assembly.</title>
        <authorList>
            <person name="Showmaker K.C."/>
            <person name="Walden K.O."/>
            <person name="Fields C.J."/>
            <person name="Lambert K.N."/>
            <person name="Hudson M.E."/>
        </authorList>
    </citation>
    <scope>NUCLEOTIDE SEQUENCE [LARGE SCALE GENOMIC DNA]</scope>
    <source>
        <strain evidence="6">cHgTN10</strain>
    </source>
</reference>
<dbReference type="PANTHER" id="PTHR33375:SF1">
    <property type="entry name" value="CHROMOSOME-PARTITIONING PROTEIN PARB-RELATED"/>
    <property type="match status" value="1"/>
</dbReference>